<gene>
    <name evidence="2" type="ORF">EGI31_22380</name>
</gene>
<accession>A0AAE3H6E4</accession>
<dbReference type="Pfam" id="PF04397">
    <property type="entry name" value="LytTR"/>
    <property type="match status" value="1"/>
</dbReference>
<evidence type="ECO:0000259" key="1">
    <source>
        <dbReference type="PROSITE" id="PS50930"/>
    </source>
</evidence>
<dbReference type="InterPro" id="IPR046947">
    <property type="entry name" value="LytR-like"/>
</dbReference>
<evidence type="ECO:0000313" key="3">
    <source>
        <dbReference type="Proteomes" id="UP001204144"/>
    </source>
</evidence>
<feature type="domain" description="HTH LytTR-type" evidence="1">
    <location>
        <begin position="1"/>
        <end position="104"/>
    </location>
</feature>
<dbReference type="RefSeq" id="WP_374760707.1">
    <property type="nucleotide sequence ID" value="NZ_RJUF01000186.1"/>
</dbReference>
<dbReference type="Gene3D" id="2.40.50.1020">
    <property type="entry name" value="LytTr DNA-binding domain"/>
    <property type="match status" value="1"/>
</dbReference>
<dbReference type="AlphaFoldDB" id="A0AAE3H6E4"/>
<dbReference type="InterPro" id="IPR007492">
    <property type="entry name" value="LytTR_DNA-bd_dom"/>
</dbReference>
<dbReference type="Proteomes" id="UP001204144">
    <property type="component" value="Unassembled WGS sequence"/>
</dbReference>
<name>A0AAE3H6E4_9BACT</name>
<dbReference type="SMART" id="SM00850">
    <property type="entry name" value="LytTR"/>
    <property type="match status" value="1"/>
</dbReference>
<dbReference type="PANTHER" id="PTHR37299">
    <property type="entry name" value="TRANSCRIPTIONAL REGULATOR-RELATED"/>
    <property type="match status" value="1"/>
</dbReference>
<evidence type="ECO:0000313" key="2">
    <source>
        <dbReference type="EMBL" id="MCP9765692.1"/>
    </source>
</evidence>
<comment type="caution">
    <text evidence="2">The sequence shown here is derived from an EMBL/GenBank/DDBJ whole genome shotgun (WGS) entry which is preliminary data.</text>
</comment>
<dbReference type="EMBL" id="RJUF01000186">
    <property type="protein sequence ID" value="MCP9765692.1"/>
    <property type="molecule type" value="Genomic_DNA"/>
</dbReference>
<proteinExistence type="predicted"/>
<dbReference type="GO" id="GO:0003677">
    <property type="term" value="F:DNA binding"/>
    <property type="evidence" value="ECO:0007669"/>
    <property type="project" value="InterPro"/>
</dbReference>
<organism evidence="2 3">
    <name type="scientific">Lacihabitans soyangensis</name>
    <dbReference type="NCBI Taxonomy" id="869394"/>
    <lineage>
        <taxon>Bacteria</taxon>
        <taxon>Pseudomonadati</taxon>
        <taxon>Bacteroidota</taxon>
        <taxon>Cytophagia</taxon>
        <taxon>Cytophagales</taxon>
        <taxon>Leadbetterellaceae</taxon>
        <taxon>Lacihabitans</taxon>
    </lineage>
</organism>
<dbReference type="GO" id="GO:0000156">
    <property type="term" value="F:phosphorelay response regulator activity"/>
    <property type="evidence" value="ECO:0007669"/>
    <property type="project" value="InterPro"/>
</dbReference>
<dbReference type="PROSITE" id="PS50930">
    <property type="entry name" value="HTH_LYTTR"/>
    <property type="match status" value="1"/>
</dbReference>
<protein>
    <submittedName>
        <fullName evidence="2">LytTR family transcriptional regulator</fullName>
    </submittedName>
</protein>
<keyword evidence="3" id="KW-1185">Reference proteome</keyword>
<sequence length="120" mass="14146">MTINLGLTKKIKLSEVLYFKAKSNYTIIYLTKGRQISIPKTLKTFEETLVTTNFFRIDRAYIINLGFVKMLYKSGRNIEVELINKIKIPIARRRRGDFNKFTRRSRIVLPKVIDHKPNIL</sequence>
<dbReference type="PANTHER" id="PTHR37299:SF1">
    <property type="entry name" value="STAGE 0 SPORULATION PROTEIN A HOMOLOG"/>
    <property type="match status" value="1"/>
</dbReference>
<reference evidence="2 3" key="1">
    <citation type="submission" date="2018-11" db="EMBL/GenBank/DDBJ databases">
        <title>Novel bacteria species description.</title>
        <authorList>
            <person name="Han J.-H."/>
        </authorList>
    </citation>
    <scope>NUCLEOTIDE SEQUENCE [LARGE SCALE GENOMIC DNA]</scope>
    <source>
        <strain evidence="2 3">KCTC23259</strain>
    </source>
</reference>